<organism evidence="1 2">
    <name type="scientific">Cetraspora pellucida</name>
    <dbReference type="NCBI Taxonomy" id="1433469"/>
    <lineage>
        <taxon>Eukaryota</taxon>
        <taxon>Fungi</taxon>
        <taxon>Fungi incertae sedis</taxon>
        <taxon>Mucoromycota</taxon>
        <taxon>Glomeromycotina</taxon>
        <taxon>Glomeromycetes</taxon>
        <taxon>Diversisporales</taxon>
        <taxon>Gigasporaceae</taxon>
        <taxon>Cetraspora</taxon>
    </lineage>
</organism>
<protein>
    <submittedName>
        <fullName evidence="1">4140_t:CDS:1</fullName>
    </submittedName>
</protein>
<sequence>MFGVGFWLKDFEKIIENKQIAILITNLLMKMILRSSNKFEKLELIRDYQILNGIGRKALLEAFNNLKIDSLVFSDCLDINIETIANFSNNNSIKSLCLNSCDFSTNHTEIWNLLVKNKSITSLDLSENEFIKSQFEIIIESLNTNKTLTTLILNQIEIEFTSIGKMIAKLLRNNKTLKRLRLNKNVITFECGNAIFSALCENTSLTHLDISYNSLDYRNCLMLKTMLQKNTTLISLNLSHNSLGESGTEIFSALCENTSLTHLDISYNSLDSRNCFMLKTMLQENTNLISLDLSHNSLGDSGHLIAEGLYKNTNLQFLFLLNNKFTIEIFKPFVDCLLINTTLISLDLSYFSELETKDKLQIQLCLKQDKYVNVRERIIIYDFEKDLGIRNLSSPYRTKIRYQTLC</sequence>
<dbReference type="EMBL" id="CAJVPW010005932">
    <property type="protein sequence ID" value="CAG8562531.1"/>
    <property type="molecule type" value="Genomic_DNA"/>
</dbReference>
<name>A0ACA9M0C9_9GLOM</name>
<reference evidence="1" key="1">
    <citation type="submission" date="2021-06" db="EMBL/GenBank/DDBJ databases">
        <authorList>
            <person name="Kallberg Y."/>
            <person name="Tangrot J."/>
            <person name="Rosling A."/>
        </authorList>
    </citation>
    <scope>NUCLEOTIDE SEQUENCE</scope>
    <source>
        <strain evidence="1">28 12/20/2015</strain>
    </source>
</reference>
<gene>
    <name evidence="1" type="ORF">SPELUC_LOCUS5665</name>
</gene>
<dbReference type="Proteomes" id="UP000789366">
    <property type="component" value="Unassembled WGS sequence"/>
</dbReference>
<evidence type="ECO:0000313" key="2">
    <source>
        <dbReference type="Proteomes" id="UP000789366"/>
    </source>
</evidence>
<accession>A0ACA9M0C9</accession>
<keyword evidence="2" id="KW-1185">Reference proteome</keyword>
<comment type="caution">
    <text evidence="1">The sequence shown here is derived from an EMBL/GenBank/DDBJ whole genome shotgun (WGS) entry which is preliminary data.</text>
</comment>
<evidence type="ECO:0000313" key="1">
    <source>
        <dbReference type="EMBL" id="CAG8562531.1"/>
    </source>
</evidence>
<proteinExistence type="predicted"/>